<dbReference type="OrthoDB" id="29061at2759"/>
<evidence type="ECO:0000313" key="1">
    <source>
        <dbReference type="EMBL" id="KAF7293499.1"/>
    </source>
</evidence>
<gene>
    <name evidence="1" type="ORF">MIND_01127900</name>
</gene>
<proteinExistence type="predicted"/>
<organism evidence="1 2">
    <name type="scientific">Mycena indigotica</name>
    <dbReference type="NCBI Taxonomy" id="2126181"/>
    <lineage>
        <taxon>Eukaryota</taxon>
        <taxon>Fungi</taxon>
        <taxon>Dikarya</taxon>
        <taxon>Basidiomycota</taxon>
        <taxon>Agaricomycotina</taxon>
        <taxon>Agaricomycetes</taxon>
        <taxon>Agaricomycetidae</taxon>
        <taxon>Agaricales</taxon>
        <taxon>Marasmiineae</taxon>
        <taxon>Mycenaceae</taxon>
        <taxon>Mycena</taxon>
    </lineage>
</organism>
<dbReference type="AlphaFoldDB" id="A0A8H6VZ73"/>
<sequence length="170" mass="18811">MSLDRILQQITTTTNLNILDQTLETSLPKESRDTLLSSPLASGQDPLKILDLTQNNCISSRLSVTKIAVHLQVITTFLPEQARLAPRTSDCVSEGNLSIWALQWQRVFLFARIMGCPATVQPLFNLVPHIICHHNPSCFPASCVVASQPSAACPRHSHCKRLNSPVRPHL</sequence>
<dbReference type="Proteomes" id="UP000636479">
    <property type="component" value="Unassembled WGS sequence"/>
</dbReference>
<reference evidence="1" key="1">
    <citation type="submission" date="2020-05" db="EMBL/GenBank/DDBJ databases">
        <title>Mycena genomes resolve the evolution of fungal bioluminescence.</title>
        <authorList>
            <person name="Tsai I.J."/>
        </authorList>
    </citation>
    <scope>NUCLEOTIDE SEQUENCE</scope>
    <source>
        <strain evidence="1">171206Taipei</strain>
    </source>
</reference>
<accession>A0A8H6VZ73</accession>
<dbReference type="RefSeq" id="XP_037215662.1">
    <property type="nucleotide sequence ID" value="XM_037367830.1"/>
</dbReference>
<keyword evidence="2" id="KW-1185">Reference proteome</keyword>
<protein>
    <submittedName>
        <fullName evidence="1">PCI domain-containing protein</fullName>
    </submittedName>
</protein>
<dbReference type="EMBL" id="JACAZF010000010">
    <property type="protein sequence ID" value="KAF7293499.1"/>
    <property type="molecule type" value="Genomic_DNA"/>
</dbReference>
<name>A0A8H6VZ73_9AGAR</name>
<evidence type="ECO:0000313" key="2">
    <source>
        <dbReference type="Proteomes" id="UP000636479"/>
    </source>
</evidence>
<dbReference type="GeneID" id="59350346"/>
<comment type="caution">
    <text evidence="1">The sequence shown here is derived from an EMBL/GenBank/DDBJ whole genome shotgun (WGS) entry which is preliminary data.</text>
</comment>